<dbReference type="InterPro" id="IPR019587">
    <property type="entry name" value="Polyketide_cyclase/dehydratase"/>
</dbReference>
<comment type="caution">
    <text evidence="1">The sequence shown here is derived from an EMBL/GenBank/DDBJ whole genome shotgun (WGS) entry which is preliminary data.</text>
</comment>
<proteinExistence type="predicted"/>
<dbReference type="STRING" id="1464123.SAMN05444126_10935"/>
<dbReference type="OrthoDB" id="2360771at2"/>
<evidence type="ECO:0000313" key="1">
    <source>
        <dbReference type="EMBL" id="SER93447.1"/>
    </source>
</evidence>
<protein>
    <submittedName>
        <fullName evidence="1">Polyketide cyclase / dehydrase and lipid transport</fullName>
    </submittedName>
</protein>
<evidence type="ECO:0000313" key="2">
    <source>
        <dbReference type="Proteomes" id="UP000199318"/>
    </source>
</evidence>
<dbReference type="Pfam" id="PF10604">
    <property type="entry name" value="Polyketide_cyc2"/>
    <property type="match status" value="1"/>
</dbReference>
<dbReference type="Proteomes" id="UP000199318">
    <property type="component" value="Unassembled WGS sequence"/>
</dbReference>
<accession>A0A1H9T8Q4</accession>
<dbReference type="Gene3D" id="3.30.530.20">
    <property type="match status" value="1"/>
</dbReference>
<name>A0A1H9T8Q4_9BACI</name>
<dbReference type="SUPFAM" id="SSF55961">
    <property type="entry name" value="Bet v1-like"/>
    <property type="match status" value="1"/>
</dbReference>
<sequence length="155" mass="18339">MKTWKQDVVIQAPIEQVWHYFEGGLAERQKIMPNVTKHEPLAVTEKTVGSVYRQAYQKGNRTEEYDVHITEYYNSCEKKRLEEKYILGGIFEITTRYEMEKLDESKVQMTYTMTNKPLKWYVKPFLFFASHKVVDTFVKVVKTVAEQETAAERIN</sequence>
<keyword evidence="2" id="KW-1185">Reference proteome</keyword>
<dbReference type="CDD" id="cd07812">
    <property type="entry name" value="SRPBCC"/>
    <property type="match status" value="1"/>
</dbReference>
<reference evidence="2" key="1">
    <citation type="submission" date="2016-10" db="EMBL/GenBank/DDBJ databases">
        <authorList>
            <person name="de Groot N.N."/>
        </authorList>
    </citation>
    <scope>NUCLEOTIDE SEQUENCE [LARGE SCALE GENOMIC DNA]</scope>
    <source>
        <strain evidence="2">10nlg</strain>
    </source>
</reference>
<dbReference type="AlphaFoldDB" id="A0A1H9T8Q4"/>
<gene>
    <name evidence="1" type="ORF">SAMN05444126_10935</name>
</gene>
<dbReference type="EMBL" id="FOGV01000009">
    <property type="protein sequence ID" value="SER93447.1"/>
    <property type="molecule type" value="Genomic_DNA"/>
</dbReference>
<dbReference type="RefSeq" id="WP_093072707.1">
    <property type="nucleotide sequence ID" value="NZ_FOGV01000009.1"/>
</dbReference>
<organism evidence="1 2">
    <name type="scientific">Salisediminibacterium halotolerans</name>
    <dbReference type="NCBI Taxonomy" id="517425"/>
    <lineage>
        <taxon>Bacteria</taxon>
        <taxon>Bacillati</taxon>
        <taxon>Bacillota</taxon>
        <taxon>Bacilli</taxon>
        <taxon>Bacillales</taxon>
        <taxon>Bacillaceae</taxon>
        <taxon>Salisediminibacterium</taxon>
    </lineage>
</organism>
<dbReference type="InterPro" id="IPR023393">
    <property type="entry name" value="START-like_dom_sf"/>
</dbReference>